<accession>A0A8H7ZGS3</accession>
<feature type="compositionally biased region" description="Basic residues" evidence="1">
    <location>
        <begin position="237"/>
        <end position="247"/>
    </location>
</feature>
<dbReference type="RefSeq" id="XP_067547677.1">
    <property type="nucleotide sequence ID" value="XM_067693124.1"/>
</dbReference>
<dbReference type="AlphaFoldDB" id="A0A8H7ZGS3"/>
<proteinExistence type="predicted"/>
<organism evidence="2 3">
    <name type="scientific">Candida metapsilosis</name>
    <dbReference type="NCBI Taxonomy" id="273372"/>
    <lineage>
        <taxon>Eukaryota</taxon>
        <taxon>Fungi</taxon>
        <taxon>Dikarya</taxon>
        <taxon>Ascomycota</taxon>
        <taxon>Saccharomycotina</taxon>
        <taxon>Pichiomycetes</taxon>
        <taxon>Debaryomycetaceae</taxon>
        <taxon>Candida/Lodderomyces clade</taxon>
        <taxon>Candida</taxon>
    </lineage>
</organism>
<comment type="caution">
    <text evidence="2">The sequence shown here is derived from an EMBL/GenBank/DDBJ whole genome shotgun (WGS) entry which is preliminary data.</text>
</comment>
<keyword evidence="3" id="KW-1185">Reference proteome</keyword>
<protein>
    <submittedName>
        <fullName evidence="2">SNM1</fullName>
    </submittedName>
</protein>
<dbReference type="GeneID" id="93652718"/>
<feature type="compositionally biased region" description="Basic residues" evidence="1">
    <location>
        <begin position="108"/>
        <end position="119"/>
    </location>
</feature>
<feature type="compositionally biased region" description="Polar residues" evidence="1">
    <location>
        <begin position="69"/>
        <end position="78"/>
    </location>
</feature>
<evidence type="ECO:0000256" key="1">
    <source>
        <dbReference type="SAM" id="MobiDB-lite"/>
    </source>
</evidence>
<feature type="compositionally biased region" description="Low complexity" evidence="1">
    <location>
        <begin position="58"/>
        <end position="68"/>
    </location>
</feature>
<feature type="region of interest" description="Disordered" evidence="1">
    <location>
        <begin position="58"/>
        <end position="78"/>
    </location>
</feature>
<feature type="compositionally biased region" description="Low complexity" evidence="1">
    <location>
        <begin position="203"/>
        <end position="221"/>
    </location>
</feature>
<sequence length="283" mass="30617">MSKSSKSKSNSTSHALDANQLRSRHLYNLIHATSTSPLNKLYSLQFDKVNNINGITTGTTTTTTNNNTPKTPQSSNSSLLSHKICNACGVLLIPGLNVSIRIKYGNGKNKKNKKGKKSKGTISDEGKAEGVSDRRQVTSNRYTRKLRFKCLGCGDKTYESLLDGSEKQQQLQKHSNTAAEPSSSTDTVKDPPLAQEPNSKLESTSVSTSTATSTPTDAALSPQPTSEQSPQANNKNKSAKQRAKKRKAELNLLTSLKQRKTTQSSSPASSSKLDSLNLSDFLK</sequence>
<dbReference type="Pfam" id="PF04032">
    <property type="entry name" value="Rpr2"/>
    <property type="match status" value="1"/>
</dbReference>
<dbReference type="OrthoDB" id="4023582at2759"/>
<feature type="region of interest" description="Disordered" evidence="1">
    <location>
        <begin position="106"/>
        <end position="137"/>
    </location>
</feature>
<reference evidence="2 3" key="1">
    <citation type="submission" date="2020-12" db="EMBL/GenBank/DDBJ databases">
        <title>Effect of drift, selection, and recombination on the evolution of hybrid genomes in Candida yeast pathogens.</title>
        <authorList>
            <person name="Mixao V."/>
            <person name="Ksiezopolska E."/>
            <person name="Saus E."/>
            <person name="Boekhout T."/>
            <person name="Gacser A."/>
            <person name="Gabaldon T."/>
        </authorList>
    </citation>
    <scope>NUCLEOTIDE SEQUENCE [LARGE SCALE GENOMIC DNA]</scope>
    <source>
        <strain evidence="2 3">BP57</strain>
    </source>
</reference>
<feature type="region of interest" description="Disordered" evidence="1">
    <location>
        <begin position="164"/>
        <end position="283"/>
    </location>
</feature>
<dbReference type="EMBL" id="JAEOAQ010000005">
    <property type="protein sequence ID" value="KAG5418561.1"/>
    <property type="molecule type" value="Genomic_DNA"/>
</dbReference>
<dbReference type="GO" id="GO:0006396">
    <property type="term" value="P:RNA processing"/>
    <property type="evidence" value="ECO:0007669"/>
    <property type="project" value="InterPro"/>
</dbReference>
<dbReference type="InterPro" id="IPR007175">
    <property type="entry name" value="Rpr2/Snm1/Rpp21"/>
</dbReference>
<evidence type="ECO:0000313" key="3">
    <source>
        <dbReference type="Proteomes" id="UP000669133"/>
    </source>
</evidence>
<feature type="compositionally biased region" description="Polar residues" evidence="1">
    <location>
        <begin position="167"/>
        <end position="186"/>
    </location>
</feature>
<feature type="compositionally biased region" description="Basic and acidic residues" evidence="1">
    <location>
        <begin position="122"/>
        <end position="136"/>
    </location>
</feature>
<name>A0A8H7ZGS3_9ASCO</name>
<gene>
    <name evidence="2" type="ORF">I9W82_004089</name>
</gene>
<feature type="compositionally biased region" description="Low complexity" evidence="1">
    <location>
        <begin position="264"/>
        <end position="283"/>
    </location>
</feature>
<dbReference type="Proteomes" id="UP000669133">
    <property type="component" value="Unassembled WGS sequence"/>
</dbReference>
<evidence type="ECO:0000313" key="2">
    <source>
        <dbReference type="EMBL" id="KAG5418561.1"/>
    </source>
</evidence>